<dbReference type="AlphaFoldDB" id="A0AA86N184"/>
<dbReference type="Gene3D" id="2.40.160.20">
    <property type="match status" value="1"/>
</dbReference>
<accession>A0AA86N184</accession>
<dbReference type="EMBL" id="OX365700">
    <property type="protein sequence ID" value="CAI4032771.1"/>
    <property type="molecule type" value="Genomic_DNA"/>
</dbReference>
<dbReference type="InterPro" id="IPR011250">
    <property type="entry name" value="OMP/PagP_B-barrel"/>
</dbReference>
<reference evidence="4" key="1">
    <citation type="submission" date="2022-10" db="EMBL/GenBank/DDBJ databases">
        <authorList>
            <person name="Koch H."/>
        </authorList>
    </citation>
    <scope>NUCLEOTIDE SEQUENCE</scope>
    <source>
        <strain evidence="4">DNF</strain>
    </source>
</reference>
<protein>
    <submittedName>
        <fullName evidence="4">OMP_b-brl domain-containing protein</fullName>
    </submittedName>
</protein>
<feature type="chain" id="PRO_5041712187" evidence="2">
    <location>
        <begin position="27"/>
        <end position="191"/>
    </location>
</feature>
<name>A0AA86N184_9BACT</name>
<keyword evidence="1 2" id="KW-0732">Signal</keyword>
<organism evidence="4 5">
    <name type="scientific">Nitrospira tepida</name>
    <dbReference type="NCBI Taxonomy" id="2973512"/>
    <lineage>
        <taxon>Bacteria</taxon>
        <taxon>Pseudomonadati</taxon>
        <taxon>Nitrospirota</taxon>
        <taxon>Nitrospiria</taxon>
        <taxon>Nitrospirales</taxon>
        <taxon>Nitrospiraceae</taxon>
        <taxon>Nitrospira</taxon>
    </lineage>
</organism>
<keyword evidence="5" id="KW-1185">Reference proteome</keyword>
<evidence type="ECO:0000256" key="2">
    <source>
        <dbReference type="SAM" id="SignalP"/>
    </source>
</evidence>
<proteinExistence type="predicted"/>
<gene>
    <name evidence="4" type="ORF">DNFV4_03201</name>
</gene>
<evidence type="ECO:0000313" key="5">
    <source>
        <dbReference type="Proteomes" id="UP001179121"/>
    </source>
</evidence>
<dbReference type="SUPFAM" id="SSF56925">
    <property type="entry name" value="OMPA-like"/>
    <property type="match status" value="1"/>
</dbReference>
<dbReference type="Pfam" id="PF13505">
    <property type="entry name" value="OMP_b-brl"/>
    <property type="match status" value="1"/>
</dbReference>
<dbReference type="Proteomes" id="UP001179121">
    <property type="component" value="Chromosome"/>
</dbReference>
<feature type="domain" description="Outer membrane protein beta-barrel" evidence="3">
    <location>
        <begin position="32"/>
        <end position="191"/>
    </location>
</feature>
<evidence type="ECO:0000313" key="4">
    <source>
        <dbReference type="EMBL" id="CAI4032771.1"/>
    </source>
</evidence>
<feature type="signal peptide" evidence="2">
    <location>
        <begin position="1"/>
        <end position="26"/>
    </location>
</feature>
<evidence type="ECO:0000256" key="1">
    <source>
        <dbReference type="ARBA" id="ARBA00022729"/>
    </source>
</evidence>
<evidence type="ECO:0000259" key="3">
    <source>
        <dbReference type="Pfam" id="PF13505"/>
    </source>
</evidence>
<dbReference type="KEGG" id="nti:DNFV4_03201"/>
<dbReference type="InterPro" id="IPR027385">
    <property type="entry name" value="Beta-barrel_OMP"/>
</dbReference>
<sequence>MWGPALVLGAAITVITLGPSAPIASAEPMFQQMEYGPFSIGGRATYYDPKDADGKWYGGAQVRAYLGNYFAIEGSADYRRNDFENTRVHSYPVQVSALIYPLGHTRLAPFILGGGGWYYTSVKGPGVDDTQNRFGAHAGGGLQFMLSRHFSIDSTYRYIWLESIESKNVSLDDKKFSDNGHMITVGLNFHF</sequence>